<feature type="transmembrane region" description="Helical" evidence="1">
    <location>
        <begin position="304"/>
        <end position="323"/>
    </location>
</feature>
<name>A0A2W2FXP8_9ACTN</name>
<proteinExistence type="predicted"/>
<evidence type="ECO:0000313" key="2">
    <source>
        <dbReference type="EMBL" id="PZG29960.1"/>
    </source>
</evidence>
<keyword evidence="3" id="KW-1185">Reference proteome</keyword>
<feature type="transmembrane region" description="Helical" evidence="1">
    <location>
        <begin position="243"/>
        <end position="263"/>
    </location>
</feature>
<dbReference type="EMBL" id="POUA01000361">
    <property type="protein sequence ID" value="PZG29960.1"/>
    <property type="molecule type" value="Genomic_DNA"/>
</dbReference>
<organism evidence="2 3">
    <name type="scientific">Spongiactinospora gelatinilytica</name>
    <dbReference type="NCBI Taxonomy" id="2666298"/>
    <lineage>
        <taxon>Bacteria</taxon>
        <taxon>Bacillati</taxon>
        <taxon>Actinomycetota</taxon>
        <taxon>Actinomycetes</taxon>
        <taxon>Streptosporangiales</taxon>
        <taxon>Streptosporangiaceae</taxon>
        <taxon>Spongiactinospora</taxon>
    </lineage>
</organism>
<protein>
    <submittedName>
        <fullName evidence="2">Uncharacterized protein</fullName>
    </submittedName>
</protein>
<keyword evidence="1" id="KW-1133">Transmembrane helix</keyword>
<dbReference type="Proteomes" id="UP000248544">
    <property type="component" value="Unassembled WGS sequence"/>
</dbReference>
<keyword evidence="1" id="KW-0472">Membrane</keyword>
<feature type="transmembrane region" description="Helical" evidence="1">
    <location>
        <begin position="58"/>
        <end position="75"/>
    </location>
</feature>
<keyword evidence="1" id="KW-0812">Transmembrane</keyword>
<feature type="transmembrane region" description="Helical" evidence="1">
    <location>
        <begin position="275"/>
        <end position="292"/>
    </location>
</feature>
<feature type="transmembrane region" description="Helical" evidence="1">
    <location>
        <begin position="107"/>
        <end position="128"/>
    </location>
</feature>
<evidence type="ECO:0000313" key="3">
    <source>
        <dbReference type="Proteomes" id="UP000248544"/>
    </source>
</evidence>
<feature type="transmembrane region" description="Helical" evidence="1">
    <location>
        <begin position="206"/>
        <end position="223"/>
    </location>
</feature>
<gene>
    <name evidence="2" type="ORF">C1I98_31535</name>
</gene>
<feature type="transmembrane region" description="Helical" evidence="1">
    <location>
        <begin position="140"/>
        <end position="161"/>
    </location>
</feature>
<feature type="transmembrane region" description="Helical" evidence="1">
    <location>
        <begin position="28"/>
        <end position="46"/>
    </location>
</feature>
<comment type="caution">
    <text evidence="2">The sequence shown here is derived from an EMBL/GenBank/DDBJ whole genome shotgun (WGS) entry which is preliminary data.</text>
</comment>
<sequence length="333" mass="34984">MLGLLLLAPVCAEYLAGYDDSTGNVTELLGGLVVFVPLYGCAALIVRETARRAGRGWPTMLLLATAFGVLQPGMIDQAMFNPSYRDIDYLGPMLEATYIPALGLGGYLSLGWVAGHVIFSVCAPIAIVETFVPDRRATPWLGLPGLAVAVVAFGLAAAFVVKWHLDTEGFVPTAAQLTGAGAVVVALIVTAFATGRRPAPPIGRPAPGPWVVGAVAFVLLLVPDLFGLVVEWAGLDPAMAIDWRGFAVLAGRLAVLLALLWAWSRRTGWRAHHRLAVAGGALLSTSVTAFVTEPIGDVTAAAKLWHNMFFLIVVVLLVASAGVRASRAGRVTV</sequence>
<reference evidence="2 3" key="1">
    <citation type="submission" date="2018-01" db="EMBL/GenBank/DDBJ databases">
        <title>Draft genome sequence of Sphaerisporangium sp. 7K107.</title>
        <authorList>
            <person name="Sahin N."/>
            <person name="Saygin H."/>
            <person name="Ay H."/>
        </authorList>
    </citation>
    <scope>NUCLEOTIDE SEQUENCE [LARGE SCALE GENOMIC DNA]</scope>
    <source>
        <strain evidence="2 3">7K107</strain>
    </source>
</reference>
<evidence type="ECO:0000256" key="1">
    <source>
        <dbReference type="SAM" id="Phobius"/>
    </source>
</evidence>
<dbReference type="AlphaFoldDB" id="A0A2W2FXP8"/>
<feature type="transmembrane region" description="Helical" evidence="1">
    <location>
        <begin position="173"/>
        <end position="194"/>
    </location>
</feature>
<accession>A0A2W2FXP8</accession>